<evidence type="ECO:0000256" key="1">
    <source>
        <dbReference type="ARBA" id="ARBA00022723"/>
    </source>
</evidence>
<proteinExistence type="inferred from homology"/>
<dbReference type="InterPro" id="IPR002328">
    <property type="entry name" value="ADH_Zn_CS"/>
</dbReference>
<evidence type="ECO:0000313" key="6">
    <source>
        <dbReference type="EMBL" id="MBM7645620.1"/>
    </source>
</evidence>
<organism evidence="6 7">
    <name type="scientific">Scopulibacillus daqui</name>
    <dbReference type="NCBI Taxonomy" id="1469162"/>
    <lineage>
        <taxon>Bacteria</taxon>
        <taxon>Bacillati</taxon>
        <taxon>Bacillota</taxon>
        <taxon>Bacilli</taxon>
        <taxon>Bacillales</taxon>
        <taxon>Sporolactobacillaceae</taxon>
        <taxon>Scopulibacillus</taxon>
    </lineage>
</organism>
<evidence type="ECO:0000313" key="7">
    <source>
        <dbReference type="Proteomes" id="UP000808914"/>
    </source>
</evidence>
<dbReference type="SUPFAM" id="SSF50129">
    <property type="entry name" value="GroES-like"/>
    <property type="match status" value="1"/>
</dbReference>
<keyword evidence="2 4" id="KW-0862">Zinc</keyword>
<comment type="caution">
    <text evidence="6">The sequence shown here is derived from an EMBL/GenBank/DDBJ whole genome shotgun (WGS) entry which is preliminary data.</text>
</comment>
<accession>A0ABS2PZZ4</accession>
<dbReference type="PROSITE" id="PS00059">
    <property type="entry name" value="ADH_ZINC"/>
    <property type="match status" value="1"/>
</dbReference>
<dbReference type="InterPro" id="IPR011032">
    <property type="entry name" value="GroES-like_sf"/>
</dbReference>
<dbReference type="CDD" id="cd08260">
    <property type="entry name" value="Zn_ADH6"/>
    <property type="match status" value="1"/>
</dbReference>
<dbReference type="Gene3D" id="3.90.180.10">
    <property type="entry name" value="Medium-chain alcohol dehydrogenases, catalytic domain"/>
    <property type="match status" value="1"/>
</dbReference>
<dbReference type="PANTHER" id="PTHR43401:SF5">
    <property type="entry name" value="ALCOHOL DEHYDROGENASE-RELATED"/>
    <property type="match status" value="1"/>
</dbReference>
<dbReference type="PANTHER" id="PTHR43401">
    <property type="entry name" value="L-THREONINE 3-DEHYDROGENASE"/>
    <property type="match status" value="1"/>
</dbReference>
<reference evidence="6 7" key="1">
    <citation type="submission" date="2021-01" db="EMBL/GenBank/DDBJ databases">
        <title>Genomic Encyclopedia of Type Strains, Phase IV (KMG-IV): sequencing the most valuable type-strain genomes for metagenomic binning, comparative biology and taxonomic classification.</title>
        <authorList>
            <person name="Goeker M."/>
        </authorList>
    </citation>
    <scope>NUCLEOTIDE SEQUENCE [LARGE SCALE GENOMIC DNA]</scope>
    <source>
        <strain evidence="6 7">DSM 28236</strain>
    </source>
</reference>
<evidence type="ECO:0000256" key="2">
    <source>
        <dbReference type="ARBA" id="ARBA00022833"/>
    </source>
</evidence>
<dbReference type="RefSeq" id="WP_239549175.1">
    <property type="nucleotide sequence ID" value="NZ_JAFBER010000010.1"/>
</dbReference>
<dbReference type="InterPro" id="IPR013149">
    <property type="entry name" value="ADH-like_C"/>
</dbReference>
<evidence type="ECO:0000259" key="5">
    <source>
        <dbReference type="SMART" id="SM00829"/>
    </source>
</evidence>
<keyword evidence="3" id="KW-0560">Oxidoreductase</keyword>
<dbReference type="SUPFAM" id="SSF51735">
    <property type="entry name" value="NAD(P)-binding Rossmann-fold domains"/>
    <property type="match status" value="1"/>
</dbReference>
<sequence length="354" mass="38004">MIKVRKDGKMKAAVMEGLRQPLVVRDVPDPVIDVKGAIIRVEANGVCRSDWHAWMGDIEVASLPFVLGHEFVGVVEEAGKEVKRFKKGDRVIVPFSQGDGTCPECLAGHHNICDHSKMPGFHYWGGYGRYAAIPNADTNLVELSDDISFEAGASIGCRFMTAYYGLIEQAKVRPGEWVAVHGCGGVGLSAIHIASAAGAIPIAVDIMPEKLALAKKLGAAHAINSKEQNAPQAIKELTKGGAHVSVDALGISDTILNALLSLRKRGRHLQLGIASSENKMTALPTDYIVFKQIQFIGSLGMPAPYYPTMLQLVAAGKLNPGLLVTKRISIEEAGKEIEAMTEFQTVGASIVTQW</sequence>
<evidence type="ECO:0000256" key="4">
    <source>
        <dbReference type="RuleBase" id="RU361277"/>
    </source>
</evidence>
<dbReference type="Pfam" id="PF08240">
    <property type="entry name" value="ADH_N"/>
    <property type="match status" value="1"/>
</dbReference>
<gene>
    <name evidence="6" type="ORF">JOD45_001838</name>
</gene>
<dbReference type="Proteomes" id="UP000808914">
    <property type="component" value="Unassembled WGS sequence"/>
</dbReference>
<comment type="cofactor">
    <cofactor evidence="4">
        <name>Zn(2+)</name>
        <dbReference type="ChEBI" id="CHEBI:29105"/>
    </cofactor>
</comment>
<dbReference type="EMBL" id="JAFBER010000010">
    <property type="protein sequence ID" value="MBM7645620.1"/>
    <property type="molecule type" value="Genomic_DNA"/>
</dbReference>
<dbReference type="Pfam" id="PF00107">
    <property type="entry name" value="ADH_zinc_N"/>
    <property type="match status" value="1"/>
</dbReference>
<dbReference type="InterPro" id="IPR036291">
    <property type="entry name" value="NAD(P)-bd_dom_sf"/>
</dbReference>
<comment type="similarity">
    <text evidence="4">Belongs to the zinc-containing alcohol dehydrogenase family.</text>
</comment>
<protein>
    <submittedName>
        <fullName evidence="6">D-arabinose 1-dehydrogenase-like Zn-dependent alcohol dehydrogenase</fullName>
    </submittedName>
</protein>
<feature type="domain" description="Enoyl reductase (ER)" evidence="5">
    <location>
        <begin position="17"/>
        <end position="351"/>
    </location>
</feature>
<dbReference type="SMART" id="SM00829">
    <property type="entry name" value="PKS_ER"/>
    <property type="match status" value="1"/>
</dbReference>
<name>A0ABS2PZZ4_9BACL</name>
<keyword evidence="1 4" id="KW-0479">Metal-binding</keyword>
<dbReference type="InterPro" id="IPR020843">
    <property type="entry name" value="ER"/>
</dbReference>
<keyword evidence="7" id="KW-1185">Reference proteome</keyword>
<dbReference type="InterPro" id="IPR013154">
    <property type="entry name" value="ADH-like_N"/>
</dbReference>
<evidence type="ECO:0000256" key="3">
    <source>
        <dbReference type="ARBA" id="ARBA00023002"/>
    </source>
</evidence>
<dbReference type="InterPro" id="IPR050129">
    <property type="entry name" value="Zn_alcohol_dh"/>
</dbReference>